<dbReference type="EMBL" id="CAAALY010000055">
    <property type="protein sequence ID" value="VEL06582.1"/>
    <property type="molecule type" value="Genomic_DNA"/>
</dbReference>
<accession>A0A3S4ZXC8</accession>
<evidence type="ECO:0000313" key="3">
    <source>
        <dbReference type="Proteomes" id="UP000784294"/>
    </source>
</evidence>
<evidence type="ECO:0000313" key="2">
    <source>
        <dbReference type="EMBL" id="VEL06582.1"/>
    </source>
</evidence>
<gene>
    <name evidence="2" type="ORF">PXEA_LOCUS22</name>
</gene>
<feature type="region of interest" description="Disordered" evidence="1">
    <location>
        <begin position="1"/>
        <end position="20"/>
    </location>
</feature>
<organism evidence="2 3">
    <name type="scientific">Protopolystoma xenopodis</name>
    <dbReference type="NCBI Taxonomy" id="117903"/>
    <lineage>
        <taxon>Eukaryota</taxon>
        <taxon>Metazoa</taxon>
        <taxon>Spiralia</taxon>
        <taxon>Lophotrochozoa</taxon>
        <taxon>Platyhelminthes</taxon>
        <taxon>Monogenea</taxon>
        <taxon>Polyopisthocotylea</taxon>
        <taxon>Polystomatidea</taxon>
        <taxon>Polystomatidae</taxon>
        <taxon>Protopolystoma</taxon>
    </lineage>
</organism>
<dbReference type="Proteomes" id="UP000784294">
    <property type="component" value="Unassembled WGS sequence"/>
</dbReference>
<evidence type="ECO:0000256" key="1">
    <source>
        <dbReference type="SAM" id="MobiDB-lite"/>
    </source>
</evidence>
<reference evidence="2" key="1">
    <citation type="submission" date="2018-11" db="EMBL/GenBank/DDBJ databases">
        <authorList>
            <consortium name="Pathogen Informatics"/>
        </authorList>
    </citation>
    <scope>NUCLEOTIDE SEQUENCE</scope>
</reference>
<proteinExistence type="predicted"/>
<name>A0A3S4ZXC8_9PLAT</name>
<comment type="caution">
    <text evidence="2">The sequence shown here is derived from an EMBL/GenBank/DDBJ whole genome shotgun (WGS) entry which is preliminary data.</text>
</comment>
<protein>
    <submittedName>
        <fullName evidence="2">Uncharacterized protein</fullName>
    </submittedName>
</protein>
<dbReference type="AlphaFoldDB" id="A0A3S4ZXC8"/>
<sequence length="420" mass="48056">MKRLLLESGEEEDKESKAIEEEMDEEAQLWYYRVTYLHCTHVDSAVMRQLTRSELAVIIKGFTEMPNYGDYSLIGRKTRLHLRPIEATSNREAEIAYDRLDGLARCTLFDLRVLIVLETMDGCNSYRLHAVQLNTSGEVEELLELLEAPKRRLIWRFPDDEVNRTVSQTSHASVSTDSSRLTSILAGRLSRPKASRVFSLRRLTSHVFGAPVIGPMHSLLAHNSSGSLQLNGGMACQLVQLLAMVELSDKQQAELTPSRLDDLITRHLKEAESQALHATDDCMGAQHAMILKSKGIGLTRQILLLPRRLELFIPFKRIDQLYKFSQNADSEMYVLVVNEWNQEAQLNMMYLLGFSDLERRDVLTDLVTKLVLEYQFNSKQMRRICKARGLSGNAELVKDGLLWRFGQKKTYARRKMSSFN</sequence>
<keyword evidence="3" id="KW-1185">Reference proteome</keyword>